<evidence type="ECO:0000259" key="2">
    <source>
        <dbReference type="Pfam" id="PF24883"/>
    </source>
</evidence>
<dbReference type="Pfam" id="PF24883">
    <property type="entry name" value="NPHP3_N"/>
    <property type="match status" value="1"/>
</dbReference>
<reference evidence="3" key="1">
    <citation type="submission" date="2021-03" db="EMBL/GenBank/DDBJ databases">
        <authorList>
            <person name="Tagirdzhanova G."/>
        </authorList>
    </citation>
    <scope>NUCLEOTIDE SEQUENCE</scope>
</reference>
<evidence type="ECO:0000313" key="3">
    <source>
        <dbReference type="EMBL" id="CAF9921624.1"/>
    </source>
</evidence>
<accession>A0A8H3IPW7</accession>
<dbReference type="SUPFAM" id="SSF52540">
    <property type="entry name" value="P-loop containing nucleoside triphosphate hydrolases"/>
    <property type="match status" value="1"/>
</dbReference>
<evidence type="ECO:0000256" key="1">
    <source>
        <dbReference type="ARBA" id="ARBA00022737"/>
    </source>
</evidence>
<dbReference type="PANTHER" id="PTHR10039:SF5">
    <property type="entry name" value="NACHT DOMAIN-CONTAINING PROTEIN"/>
    <property type="match status" value="1"/>
</dbReference>
<protein>
    <recommendedName>
        <fullName evidence="2">Nephrocystin 3-like N-terminal domain-containing protein</fullName>
    </recommendedName>
</protein>
<dbReference type="Gene3D" id="3.40.50.300">
    <property type="entry name" value="P-loop containing nucleotide triphosphate hydrolases"/>
    <property type="match status" value="1"/>
</dbReference>
<dbReference type="EMBL" id="CAJPDT010000028">
    <property type="protein sequence ID" value="CAF9921624.1"/>
    <property type="molecule type" value="Genomic_DNA"/>
</dbReference>
<name>A0A8H3IPW7_9LECA</name>
<sequence length="497" mass="56721">MQPEATFGDNNHGVEIGTFVDQSGRDYEAKAFSALQSLEPHAQNPRRYRVSQAHQESFQWIWDTEHPKLKFVSWLRSEEPIFWTSGKPGAGKSTLMRYLIESKQTMNLLSGNSDATIIVHDFFHELGEMQEKTFEGLLHAIVYQLLIGFQEKNQAALSQLYGLLKPHLRLATTSTYALPDEVLMTIPQKFVAECKETLGLYLFVDGFDECHGDHWGQLDFLTDWVQSSSDKNLSVKACIASRVEPEIELRLSNEPTLAIHQYTAKDISVYVSQKLGKAWVLMARQPHGTIANYDQYLVDLVVEKARGVFIWVTIVVSQLVVAIEEEAELHDLHTLLADLPEGLEKLYASIIERIDPSFWHDTINFLRILQAHNRIESVCAMTLLDFSAAVQDPKSAISCKAFFEEGFSIEDAGLSHRQCAQIRRRSQRSCRGLIEIEDTEDISSARVSLVHLTVEEYITRRQLFEKMLDKIDESRLRDPAIALMAMDLRLLKTRYDL</sequence>
<gene>
    <name evidence="3" type="ORF">IMSHALPRED_005222</name>
</gene>
<dbReference type="Proteomes" id="UP000664534">
    <property type="component" value="Unassembled WGS sequence"/>
</dbReference>
<dbReference type="InterPro" id="IPR027417">
    <property type="entry name" value="P-loop_NTPase"/>
</dbReference>
<organism evidence="3 4">
    <name type="scientific">Imshaugia aleurites</name>
    <dbReference type="NCBI Taxonomy" id="172621"/>
    <lineage>
        <taxon>Eukaryota</taxon>
        <taxon>Fungi</taxon>
        <taxon>Dikarya</taxon>
        <taxon>Ascomycota</taxon>
        <taxon>Pezizomycotina</taxon>
        <taxon>Lecanoromycetes</taxon>
        <taxon>OSLEUM clade</taxon>
        <taxon>Lecanoromycetidae</taxon>
        <taxon>Lecanorales</taxon>
        <taxon>Lecanorineae</taxon>
        <taxon>Parmeliaceae</taxon>
        <taxon>Imshaugia</taxon>
    </lineage>
</organism>
<dbReference type="AlphaFoldDB" id="A0A8H3IPW7"/>
<dbReference type="PANTHER" id="PTHR10039">
    <property type="entry name" value="AMELOGENIN"/>
    <property type="match status" value="1"/>
</dbReference>
<keyword evidence="1" id="KW-0677">Repeat</keyword>
<keyword evidence="4" id="KW-1185">Reference proteome</keyword>
<comment type="caution">
    <text evidence="3">The sequence shown here is derived from an EMBL/GenBank/DDBJ whole genome shotgun (WGS) entry which is preliminary data.</text>
</comment>
<dbReference type="OrthoDB" id="1658288at2759"/>
<proteinExistence type="predicted"/>
<evidence type="ECO:0000313" key="4">
    <source>
        <dbReference type="Proteomes" id="UP000664534"/>
    </source>
</evidence>
<dbReference type="InterPro" id="IPR056884">
    <property type="entry name" value="NPHP3-like_N"/>
</dbReference>
<feature type="domain" description="Nephrocystin 3-like N-terminal" evidence="2">
    <location>
        <begin position="59"/>
        <end position="242"/>
    </location>
</feature>